<dbReference type="PANTHER" id="PTHR35176:SF6">
    <property type="entry name" value="HEME OXYGENASE HI_0854-RELATED"/>
    <property type="match status" value="1"/>
</dbReference>
<dbReference type="GO" id="GO:0070967">
    <property type="term" value="F:coenzyme F420 binding"/>
    <property type="evidence" value="ECO:0007669"/>
    <property type="project" value="TreeGrafter"/>
</dbReference>
<dbReference type="InterPro" id="IPR012349">
    <property type="entry name" value="Split_barrel_FMN-bd"/>
</dbReference>
<dbReference type="InterPro" id="IPR011576">
    <property type="entry name" value="Pyridox_Oxase_N"/>
</dbReference>
<dbReference type="InterPro" id="IPR052019">
    <property type="entry name" value="F420H2_bilvrd_red/Heme_oxyg"/>
</dbReference>
<evidence type="ECO:0000313" key="4">
    <source>
        <dbReference type="Proteomes" id="UP000316659"/>
    </source>
</evidence>
<dbReference type="InterPro" id="IPR019920">
    <property type="entry name" value="F420-binding_dom_put"/>
</dbReference>
<keyword evidence="1" id="KW-0560">Oxidoreductase</keyword>
<dbReference type="EMBL" id="BJNZ01000024">
    <property type="protein sequence ID" value="GED11156.1"/>
    <property type="molecule type" value="Genomic_DNA"/>
</dbReference>
<dbReference type="AlphaFoldDB" id="A0A4Y4E1B5"/>
<dbReference type="GO" id="GO:0016627">
    <property type="term" value="F:oxidoreductase activity, acting on the CH-CH group of donors"/>
    <property type="evidence" value="ECO:0007669"/>
    <property type="project" value="TreeGrafter"/>
</dbReference>
<organism evidence="3 4">
    <name type="scientific">Cellulosimicrobium cellulans</name>
    <name type="common">Arthrobacter luteus</name>
    <dbReference type="NCBI Taxonomy" id="1710"/>
    <lineage>
        <taxon>Bacteria</taxon>
        <taxon>Bacillati</taxon>
        <taxon>Actinomycetota</taxon>
        <taxon>Actinomycetes</taxon>
        <taxon>Micrococcales</taxon>
        <taxon>Promicromonosporaceae</taxon>
        <taxon>Cellulosimicrobium</taxon>
    </lineage>
</organism>
<dbReference type="Proteomes" id="UP000316659">
    <property type="component" value="Unassembled WGS sequence"/>
</dbReference>
<dbReference type="RefSeq" id="WP_141390597.1">
    <property type="nucleotide sequence ID" value="NZ_BJNZ01000024.1"/>
</dbReference>
<evidence type="ECO:0000313" key="3">
    <source>
        <dbReference type="EMBL" id="GED11156.1"/>
    </source>
</evidence>
<protein>
    <submittedName>
        <fullName evidence="3">PPOX class F420-dependent enzyme</fullName>
    </submittedName>
</protein>
<feature type="domain" description="Pyridoxamine 5'-phosphate oxidase N-terminal" evidence="2">
    <location>
        <begin position="18"/>
        <end position="104"/>
    </location>
</feature>
<reference evidence="3 4" key="1">
    <citation type="submission" date="2019-06" db="EMBL/GenBank/DDBJ databases">
        <title>Whole genome shotgun sequence of Cellulosimicrobium cellulans NBRC 15516.</title>
        <authorList>
            <person name="Hosoyama A."/>
            <person name="Uohara A."/>
            <person name="Ohji S."/>
            <person name="Ichikawa N."/>
        </authorList>
    </citation>
    <scope>NUCLEOTIDE SEQUENCE [LARGE SCALE GENOMIC DNA]</scope>
    <source>
        <strain evidence="3 4">NBRC 15516</strain>
    </source>
</reference>
<dbReference type="Pfam" id="PF01243">
    <property type="entry name" value="PNPOx_N"/>
    <property type="match status" value="1"/>
</dbReference>
<dbReference type="GO" id="GO:0005829">
    <property type="term" value="C:cytosol"/>
    <property type="evidence" value="ECO:0007669"/>
    <property type="project" value="TreeGrafter"/>
</dbReference>
<name>A0A4Y4E1B5_CELCE</name>
<proteinExistence type="predicted"/>
<comment type="caution">
    <text evidence="3">The sequence shown here is derived from an EMBL/GenBank/DDBJ whole genome shotgun (WGS) entry which is preliminary data.</text>
</comment>
<dbReference type="Gene3D" id="2.30.110.10">
    <property type="entry name" value="Electron Transport, Fmn-binding Protein, Chain A"/>
    <property type="match status" value="1"/>
</dbReference>
<evidence type="ECO:0000256" key="1">
    <source>
        <dbReference type="ARBA" id="ARBA00023002"/>
    </source>
</evidence>
<dbReference type="PANTHER" id="PTHR35176">
    <property type="entry name" value="HEME OXYGENASE HI_0854-RELATED"/>
    <property type="match status" value="1"/>
</dbReference>
<accession>A0A4Y4E1B5</accession>
<sequence>MSPDTGAPRPPSGPAHVPEAARALVAGPHVAHLATVLPDGGPHVVPLWVGWEGDRLAFLTGPGSRKARNLARDPRVAVSVTRTGNPYVMATLRGRVVEVLDGDAGWAVVDRLSLLYTGGPYPRGEERHAYLVEIDHATAPSFG</sequence>
<dbReference type="NCBIfam" id="TIGR03618">
    <property type="entry name" value="Rv1155_F420"/>
    <property type="match status" value="1"/>
</dbReference>
<dbReference type="SUPFAM" id="SSF50475">
    <property type="entry name" value="FMN-binding split barrel"/>
    <property type="match status" value="1"/>
</dbReference>
<gene>
    <name evidence="3" type="ORF">CCE02nite_31550</name>
</gene>
<evidence type="ECO:0000259" key="2">
    <source>
        <dbReference type="Pfam" id="PF01243"/>
    </source>
</evidence>